<keyword evidence="3" id="KW-1185">Reference proteome</keyword>
<dbReference type="OrthoDB" id="6379681at2759"/>
<dbReference type="AlphaFoldDB" id="A0A5B7JGT3"/>
<reference evidence="2 3" key="1">
    <citation type="submission" date="2019-05" db="EMBL/GenBank/DDBJ databases">
        <title>Another draft genome of Portunus trituberculatus and its Hox gene families provides insights of decapod evolution.</title>
        <authorList>
            <person name="Jeong J.-H."/>
            <person name="Song I."/>
            <person name="Kim S."/>
            <person name="Choi T."/>
            <person name="Kim D."/>
            <person name="Ryu S."/>
            <person name="Kim W."/>
        </authorList>
    </citation>
    <scope>NUCLEOTIDE SEQUENCE [LARGE SCALE GENOMIC DNA]</scope>
    <source>
        <tissue evidence="2">Muscle</tissue>
    </source>
</reference>
<evidence type="ECO:0000256" key="1">
    <source>
        <dbReference type="SAM" id="MobiDB-lite"/>
    </source>
</evidence>
<proteinExistence type="predicted"/>
<sequence length="133" mass="14466">MNGTSRRPRIVHVDRLWAVVEEGHFTWGQQGPPSSLDSEMGSDRKMEGGGEIENVAECVVGVMYLATPRCHGPSPRLSLCQLPSSVGLPLKLSEYLSRLLEAVCEDVETAGFVMSGDTDNSRSGFDTKIAELQ</sequence>
<name>A0A5B7JGT3_PORTR</name>
<evidence type="ECO:0000313" key="2">
    <source>
        <dbReference type="EMBL" id="MPC94129.1"/>
    </source>
</evidence>
<dbReference type="EMBL" id="VSRR010097382">
    <property type="protein sequence ID" value="MPC94129.1"/>
    <property type="molecule type" value="Genomic_DNA"/>
</dbReference>
<protein>
    <submittedName>
        <fullName evidence="2">Uncharacterized protein</fullName>
    </submittedName>
</protein>
<accession>A0A5B7JGT3</accession>
<organism evidence="2 3">
    <name type="scientific">Portunus trituberculatus</name>
    <name type="common">Swimming crab</name>
    <name type="synonym">Neptunus trituberculatus</name>
    <dbReference type="NCBI Taxonomy" id="210409"/>
    <lineage>
        <taxon>Eukaryota</taxon>
        <taxon>Metazoa</taxon>
        <taxon>Ecdysozoa</taxon>
        <taxon>Arthropoda</taxon>
        <taxon>Crustacea</taxon>
        <taxon>Multicrustacea</taxon>
        <taxon>Malacostraca</taxon>
        <taxon>Eumalacostraca</taxon>
        <taxon>Eucarida</taxon>
        <taxon>Decapoda</taxon>
        <taxon>Pleocyemata</taxon>
        <taxon>Brachyura</taxon>
        <taxon>Eubrachyura</taxon>
        <taxon>Portunoidea</taxon>
        <taxon>Portunidae</taxon>
        <taxon>Portuninae</taxon>
        <taxon>Portunus</taxon>
    </lineage>
</organism>
<evidence type="ECO:0000313" key="3">
    <source>
        <dbReference type="Proteomes" id="UP000324222"/>
    </source>
</evidence>
<gene>
    <name evidence="2" type="ORF">E2C01_089281</name>
</gene>
<comment type="caution">
    <text evidence="2">The sequence shown here is derived from an EMBL/GenBank/DDBJ whole genome shotgun (WGS) entry which is preliminary data.</text>
</comment>
<feature type="region of interest" description="Disordered" evidence="1">
    <location>
        <begin position="28"/>
        <end position="47"/>
    </location>
</feature>
<feature type="compositionally biased region" description="Polar residues" evidence="1">
    <location>
        <begin position="28"/>
        <end position="37"/>
    </location>
</feature>
<dbReference type="Proteomes" id="UP000324222">
    <property type="component" value="Unassembled WGS sequence"/>
</dbReference>